<evidence type="ECO:0000313" key="1">
    <source>
        <dbReference type="EMBL" id="EGG24595.1"/>
    </source>
</evidence>
<accession>F4PIL5</accession>
<dbReference type="AlphaFoldDB" id="F4PIL5"/>
<dbReference type="RefSeq" id="XP_004362446.1">
    <property type="nucleotide sequence ID" value="XM_004362389.1"/>
</dbReference>
<dbReference type="KEGG" id="dfa:DFA_02838"/>
<keyword evidence="2" id="KW-1185">Reference proteome</keyword>
<name>F4PIL5_CACFS</name>
<sequence length="40" mass="4283">MTTCSVVLHNTSECCPLSPFGVIDGGSCPSIVLKYSFLYL</sequence>
<dbReference type="GeneID" id="14877502"/>
<protein>
    <submittedName>
        <fullName evidence="1">Uncharacterized protein</fullName>
    </submittedName>
</protein>
<dbReference type="Proteomes" id="UP000007797">
    <property type="component" value="Unassembled WGS sequence"/>
</dbReference>
<organism evidence="1 2">
    <name type="scientific">Cavenderia fasciculata</name>
    <name type="common">Slime mold</name>
    <name type="synonym">Dictyostelium fasciculatum</name>
    <dbReference type="NCBI Taxonomy" id="261658"/>
    <lineage>
        <taxon>Eukaryota</taxon>
        <taxon>Amoebozoa</taxon>
        <taxon>Evosea</taxon>
        <taxon>Eumycetozoa</taxon>
        <taxon>Dictyostelia</taxon>
        <taxon>Acytosteliales</taxon>
        <taxon>Cavenderiaceae</taxon>
        <taxon>Cavenderia</taxon>
    </lineage>
</organism>
<gene>
    <name evidence="1" type="ORF">DFA_02838</name>
</gene>
<reference evidence="2" key="1">
    <citation type="journal article" date="2011" name="Genome Res.">
        <title>Phylogeny-wide analysis of social amoeba genomes highlights ancient origins for complex intercellular communication.</title>
        <authorList>
            <person name="Heidel A.J."/>
            <person name="Lawal H.M."/>
            <person name="Felder M."/>
            <person name="Schilde C."/>
            <person name="Helps N.R."/>
            <person name="Tunggal B."/>
            <person name="Rivero F."/>
            <person name="John U."/>
            <person name="Schleicher M."/>
            <person name="Eichinger L."/>
            <person name="Platzer M."/>
            <person name="Noegel A.A."/>
            <person name="Schaap P."/>
            <person name="Gloeckner G."/>
        </authorList>
    </citation>
    <scope>NUCLEOTIDE SEQUENCE [LARGE SCALE GENOMIC DNA]</scope>
    <source>
        <strain evidence="2">SH3</strain>
    </source>
</reference>
<proteinExistence type="predicted"/>
<evidence type="ECO:0000313" key="2">
    <source>
        <dbReference type="Proteomes" id="UP000007797"/>
    </source>
</evidence>
<dbReference type="EMBL" id="GL883006">
    <property type="protein sequence ID" value="EGG24595.1"/>
    <property type="molecule type" value="Genomic_DNA"/>
</dbReference>